<keyword evidence="2" id="KW-1185">Reference proteome</keyword>
<organism evidence="1 2">
    <name type="scientific">Prosthecobacter debontii</name>
    <dbReference type="NCBI Taxonomy" id="48467"/>
    <lineage>
        <taxon>Bacteria</taxon>
        <taxon>Pseudomonadati</taxon>
        <taxon>Verrucomicrobiota</taxon>
        <taxon>Verrucomicrobiia</taxon>
        <taxon>Verrucomicrobiales</taxon>
        <taxon>Verrucomicrobiaceae</taxon>
        <taxon>Prosthecobacter</taxon>
    </lineage>
</organism>
<evidence type="ECO:0000313" key="1">
    <source>
        <dbReference type="EMBL" id="SKA84794.1"/>
    </source>
</evidence>
<dbReference type="EMBL" id="FUYE01000003">
    <property type="protein sequence ID" value="SKA84794.1"/>
    <property type="molecule type" value="Genomic_DNA"/>
</dbReference>
<sequence>MCSQEHLLHFSTSGQIAGGYTDNLHFRIDMASALKALKMPPDLAEIAEIRAAECGYPSWSAYVKGLIRHDAACLARHGITVPWSKLALVVQDKLDALLLWRVKSKKGMKSPEMAKWDWEAEYNEMMEAGK</sequence>
<dbReference type="AlphaFoldDB" id="A0A1T4X5A0"/>
<gene>
    <name evidence="1" type="ORF">SAMN02745166_01062</name>
</gene>
<evidence type="ECO:0000313" key="2">
    <source>
        <dbReference type="Proteomes" id="UP000190774"/>
    </source>
</evidence>
<protein>
    <submittedName>
        <fullName evidence="1">Uncharacterized protein</fullName>
    </submittedName>
</protein>
<dbReference type="STRING" id="48467.SAMN02745166_01062"/>
<proteinExistence type="predicted"/>
<reference evidence="2" key="1">
    <citation type="submission" date="2017-02" db="EMBL/GenBank/DDBJ databases">
        <authorList>
            <person name="Varghese N."/>
            <person name="Submissions S."/>
        </authorList>
    </citation>
    <scope>NUCLEOTIDE SEQUENCE [LARGE SCALE GENOMIC DNA]</scope>
    <source>
        <strain evidence="2">ATCC 700200</strain>
    </source>
</reference>
<accession>A0A1T4X5A0</accession>
<dbReference type="Proteomes" id="UP000190774">
    <property type="component" value="Unassembled WGS sequence"/>
</dbReference>
<name>A0A1T4X5A0_9BACT</name>